<keyword evidence="8 9" id="KW-0472">Membrane</keyword>
<name>A0A9P4USL1_9PEZI</name>
<keyword evidence="4 9" id="KW-0812">Transmembrane</keyword>
<evidence type="ECO:0000256" key="6">
    <source>
        <dbReference type="ARBA" id="ARBA00022968"/>
    </source>
</evidence>
<dbReference type="InterPro" id="IPR018943">
    <property type="entry name" value="Oligosaccaryltransferase"/>
</dbReference>
<evidence type="ECO:0000256" key="7">
    <source>
        <dbReference type="ARBA" id="ARBA00022989"/>
    </source>
</evidence>
<dbReference type="GO" id="GO:0018279">
    <property type="term" value="P:protein N-linked glycosylation via asparagine"/>
    <property type="evidence" value="ECO:0007669"/>
    <property type="project" value="TreeGrafter"/>
</dbReference>
<evidence type="ECO:0000313" key="10">
    <source>
        <dbReference type="EMBL" id="KAF2723781.1"/>
    </source>
</evidence>
<accession>A0A9P4USL1</accession>
<dbReference type="GO" id="GO:0008250">
    <property type="term" value="C:oligosaccharyltransferase complex"/>
    <property type="evidence" value="ECO:0007669"/>
    <property type="project" value="TreeGrafter"/>
</dbReference>
<evidence type="ECO:0000256" key="9">
    <source>
        <dbReference type="SAM" id="Phobius"/>
    </source>
</evidence>
<evidence type="ECO:0000256" key="3">
    <source>
        <dbReference type="ARBA" id="ARBA00017662"/>
    </source>
</evidence>
<dbReference type="Pfam" id="PF10215">
    <property type="entry name" value="Ost4"/>
    <property type="match status" value="1"/>
</dbReference>
<comment type="similarity">
    <text evidence="2">Belongs to the OST4 family.</text>
</comment>
<dbReference type="PANTHER" id="PTHR48164:SF1">
    <property type="entry name" value="DOLICHYL-DIPHOSPHOOLIGOSACCHARIDE--PROTEIN GLYCOSYLTRANSFERASE SUBUNIT 4"/>
    <property type="match status" value="1"/>
</dbReference>
<evidence type="ECO:0000256" key="1">
    <source>
        <dbReference type="ARBA" id="ARBA00004643"/>
    </source>
</evidence>
<protein>
    <recommendedName>
        <fullName evidence="3">Dolichyl-diphosphooligosaccharide--protein glycosyltransferase subunit 4</fullName>
    </recommendedName>
</protein>
<sequence>MITDNALYTLAIFLGSAAMLMIVLYHFLEVNAKDGAPLTSQRKADSLPAKSR</sequence>
<dbReference type="PANTHER" id="PTHR48164">
    <property type="entry name" value="DOLICHYL-DIPHOSPHOOLIGOSACCHARIDE--PROTEIN GLYCOSYLTRANSFERASE SUBUNIT 4"/>
    <property type="match status" value="1"/>
</dbReference>
<feature type="transmembrane region" description="Helical" evidence="9">
    <location>
        <begin position="6"/>
        <end position="28"/>
    </location>
</feature>
<proteinExistence type="inferred from homology"/>
<evidence type="ECO:0000256" key="5">
    <source>
        <dbReference type="ARBA" id="ARBA00022824"/>
    </source>
</evidence>
<keyword evidence="7 9" id="KW-1133">Transmembrane helix</keyword>
<dbReference type="InterPro" id="IPR051307">
    <property type="entry name" value="OST4"/>
</dbReference>
<evidence type="ECO:0000313" key="11">
    <source>
        <dbReference type="Proteomes" id="UP000799441"/>
    </source>
</evidence>
<keyword evidence="11" id="KW-1185">Reference proteome</keyword>
<comment type="caution">
    <text evidence="10">The sequence shown here is derived from an EMBL/GenBank/DDBJ whole genome shotgun (WGS) entry which is preliminary data.</text>
</comment>
<comment type="subcellular location">
    <subcellularLocation>
        <location evidence="1">Endoplasmic reticulum membrane</location>
        <topology evidence="1">Single-pass type III membrane protein</topology>
    </subcellularLocation>
</comment>
<dbReference type="InterPro" id="IPR036330">
    <property type="entry name" value="Ost4p_sf"/>
</dbReference>
<organism evidence="10 11">
    <name type="scientific">Polychaeton citri CBS 116435</name>
    <dbReference type="NCBI Taxonomy" id="1314669"/>
    <lineage>
        <taxon>Eukaryota</taxon>
        <taxon>Fungi</taxon>
        <taxon>Dikarya</taxon>
        <taxon>Ascomycota</taxon>
        <taxon>Pezizomycotina</taxon>
        <taxon>Dothideomycetes</taxon>
        <taxon>Dothideomycetidae</taxon>
        <taxon>Capnodiales</taxon>
        <taxon>Capnodiaceae</taxon>
        <taxon>Polychaeton</taxon>
    </lineage>
</organism>
<dbReference type="SUPFAM" id="SSF103464">
    <property type="entry name" value="Oligosaccharyltransferase subunit ost4p"/>
    <property type="match status" value="1"/>
</dbReference>
<reference evidence="10" key="1">
    <citation type="journal article" date="2020" name="Stud. Mycol.">
        <title>101 Dothideomycetes genomes: a test case for predicting lifestyles and emergence of pathogens.</title>
        <authorList>
            <person name="Haridas S."/>
            <person name="Albert R."/>
            <person name="Binder M."/>
            <person name="Bloem J."/>
            <person name="Labutti K."/>
            <person name="Salamov A."/>
            <person name="Andreopoulos B."/>
            <person name="Baker S."/>
            <person name="Barry K."/>
            <person name="Bills G."/>
            <person name="Bluhm B."/>
            <person name="Cannon C."/>
            <person name="Castanera R."/>
            <person name="Culley D."/>
            <person name="Daum C."/>
            <person name="Ezra D."/>
            <person name="Gonzalez J."/>
            <person name="Henrissat B."/>
            <person name="Kuo A."/>
            <person name="Liang C."/>
            <person name="Lipzen A."/>
            <person name="Lutzoni F."/>
            <person name="Magnuson J."/>
            <person name="Mondo S."/>
            <person name="Nolan M."/>
            <person name="Ohm R."/>
            <person name="Pangilinan J."/>
            <person name="Park H.-J."/>
            <person name="Ramirez L."/>
            <person name="Alfaro M."/>
            <person name="Sun H."/>
            <person name="Tritt A."/>
            <person name="Yoshinaga Y."/>
            <person name="Zwiers L.-H."/>
            <person name="Turgeon B."/>
            <person name="Goodwin S."/>
            <person name="Spatafora J."/>
            <person name="Crous P."/>
            <person name="Grigoriev I."/>
        </authorList>
    </citation>
    <scope>NUCLEOTIDE SEQUENCE</scope>
    <source>
        <strain evidence="10">CBS 116435</strain>
    </source>
</reference>
<dbReference type="AlphaFoldDB" id="A0A9P4USL1"/>
<evidence type="ECO:0000256" key="8">
    <source>
        <dbReference type="ARBA" id="ARBA00023136"/>
    </source>
</evidence>
<dbReference type="OrthoDB" id="2124077at2759"/>
<keyword evidence="6" id="KW-0735">Signal-anchor</keyword>
<evidence type="ECO:0000256" key="4">
    <source>
        <dbReference type="ARBA" id="ARBA00022692"/>
    </source>
</evidence>
<evidence type="ECO:0000256" key="2">
    <source>
        <dbReference type="ARBA" id="ARBA00007685"/>
    </source>
</evidence>
<keyword evidence="5" id="KW-0256">Endoplasmic reticulum</keyword>
<dbReference type="EMBL" id="MU003774">
    <property type="protein sequence ID" value="KAF2723781.1"/>
    <property type="molecule type" value="Genomic_DNA"/>
</dbReference>
<gene>
    <name evidence="10" type="ORF">K431DRAFT_282475</name>
</gene>
<dbReference type="Proteomes" id="UP000799441">
    <property type="component" value="Unassembled WGS sequence"/>
</dbReference>